<proteinExistence type="predicted"/>
<dbReference type="Gene3D" id="3.40.50.150">
    <property type="entry name" value="Vaccinia Virus protein VP39"/>
    <property type="match status" value="1"/>
</dbReference>
<sequence length="209" mass="24166">MEHSPSAFGENVTAVPKLLNIGSGKNFREDCVNLDILDYWSPDILADLSHKDLLGQNFETDRFGALTLQKGMFDEIICNDVIEHIPDLLPAMTNCLDMLRVGGNFNILVPYDLSFGAWQDPTHVRAFNERSWNYYTDWFWYVGWTEARFHLRQMNFNMSEIGQKLLSEGMDQEVLIRTPRAIDSMSVVLEKQLLSDQDKLVLEHHRKRG</sequence>
<dbReference type="Pfam" id="PF08241">
    <property type="entry name" value="Methyltransf_11"/>
    <property type="match status" value="1"/>
</dbReference>
<dbReference type="Proteomes" id="UP000436694">
    <property type="component" value="Unassembled WGS sequence"/>
</dbReference>
<reference evidence="2 3" key="1">
    <citation type="submission" date="2019-10" db="EMBL/GenBank/DDBJ databases">
        <title>Epibacterium sp. nov., isolated from seawater.</title>
        <authorList>
            <person name="Zhang X."/>
            <person name="Li N."/>
        </authorList>
    </citation>
    <scope>NUCLEOTIDE SEQUENCE [LARGE SCALE GENOMIC DNA]</scope>
    <source>
        <strain evidence="2 3">SM1969</strain>
    </source>
</reference>
<gene>
    <name evidence="2" type="ORF">GG681_03255</name>
</gene>
<dbReference type="EMBL" id="WIXK01000001">
    <property type="protein sequence ID" value="MQY41645.1"/>
    <property type="molecule type" value="Genomic_DNA"/>
</dbReference>
<keyword evidence="3" id="KW-1185">Reference proteome</keyword>
<evidence type="ECO:0000313" key="3">
    <source>
        <dbReference type="Proteomes" id="UP000436694"/>
    </source>
</evidence>
<protein>
    <recommendedName>
        <fullName evidence="1">Methyltransferase type 11 domain-containing protein</fullName>
    </recommendedName>
</protein>
<dbReference type="GO" id="GO:0008757">
    <property type="term" value="F:S-adenosylmethionine-dependent methyltransferase activity"/>
    <property type="evidence" value="ECO:0007669"/>
    <property type="project" value="InterPro"/>
</dbReference>
<evidence type="ECO:0000259" key="1">
    <source>
        <dbReference type="Pfam" id="PF08241"/>
    </source>
</evidence>
<dbReference type="AlphaFoldDB" id="A0A844AK78"/>
<dbReference type="RefSeq" id="WP_153544995.1">
    <property type="nucleotide sequence ID" value="NZ_WIXK01000001.1"/>
</dbReference>
<comment type="caution">
    <text evidence="2">The sequence shown here is derived from an EMBL/GenBank/DDBJ whole genome shotgun (WGS) entry which is preliminary data.</text>
</comment>
<accession>A0A844AK78</accession>
<dbReference type="InterPro" id="IPR029063">
    <property type="entry name" value="SAM-dependent_MTases_sf"/>
</dbReference>
<evidence type="ECO:0000313" key="2">
    <source>
        <dbReference type="EMBL" id="MQY41645.1"/>
    </source>
</evidence>
<dbReference type="SUPFAM" id="SSF53335">
    <property type="entry name" value="S-adenosyl-L-methionine-dependent methyltransferases"/>
    <property type="match status" value="1"/>
</dbReference>
<organism evidence="2 3">
    <name type="scientific">Tritonibacter aquimaris</name>
    <dbReference type="NCBI Taxonomy" id="2663379"/>
    <lineage>
        <taxon>Bacteria</taxon>
        <taxon>Pseudomonadati</taxon>
        <taxon>Pseudomonadota</taxon>
        <taxon>Alphaproteobacteria</taxon>
        <taxon>Rhodobacterales</taxon>
        <taxon>Paracoccaceae</taxon>
        <taxon>Tritonibacter</taxon>
    </lineage>
</organism>
<feature type="domain" description="Methyltransferase type 11" evidence="1">
    <location>
        <begin position="53"/>
        <end position="105"/>
    </location>
</feature>
<name>A0A844AK78_9RHOB</name>
<dbReference type="InterPro" id="IPR013216">
    <property type="entry name" value="Methyltransf_11"/>
</dbReference>